<evidence type="ECO:0000313" key="2">
    <source>
        <dbReference type="EMBL" id="MBT0651466.1"/>
    </source>
</evidence>
<evidence type="ECO:0000313" key="3">
    <source>
        <dbReference type="Proteomes" id="UP000756860"/>
    </source>
</evidence>
<dbReference type="RefSeq" id="WP_214173485.1">
    <property type="nucleotide sequence ID" value="NZ_JAHCVK010000001.1"/>
</dbReference>
<evidence type="ECO:0000259" key="1">
    <source>
        <dbReference type="Pfam" id="PF01927"/>
    </source>
</evidence>
<organism evidence="2 3">
    <name type="scientific">Geomobilimonas luticola</name>
    <dbReference type="NCBI Taxonomy" id="1114878"/>
    <lineage>
        <taxon>Bacteria</taxon>
        <taxon>Pseudomonadati</taxon>
        <taxon>Thermodesulfobacteriota</taxon>
        <taxon>Desulfuromonadia</taxon>
        <taxon>Geobacterales</taxon>
        <taxon>Geobacteraceae</taxon>
        <taxon>Geomobilimonas</taxon>
    </lineage>
</organism>
<dbReference type="Pfam" id="PF01927">
    <property type="entry name" value="Mut7-C"/>
    <property type="match status" value="1"/>
</dbReference>
<dbReference type="PANTHER" id="PTHR39081:SF1">
    <property type="entry name" value="MUT7-C RNASE DOMAIN-CONTAINING PROTEIN"/>
    <property type="match status" value="1"/>
</dbReference>
<name>A0ABS5SA44_9BACT</name>
<keyword evidence="3" id="KW-1185">Reference proteome</keyword>
<comment type="caution">
    <text evidence="2">The sequence shown here is derived from an EMBL/GenBank/DDBJ whole genome shotgun (WGS) entry which is preliminary data.</text>
</comment>
<dbReference type="PANTHER" id="PTHR39081">
    <property type="entry name" value="MUT7-C DOMAIN-CONTAINING PROTEIN"/>
    <property type="match status" value="1"/>
</dbReference>
<proteinExistence type="predicted"/>
<gene>
    <name evidence="2" type="ORF">KI810_00220</name>
</gene>
<dbReference type="InterPro" id="IPR002782">
    <property type="entry name" value="Mut7-C_RNAse_dom"/>
</dbReference>
<dbReference type="EMBL" id="JAHCVK010000001">
    <property type="protein sequence ID" value="MBT0651466.1"/>
    <property type="molecule type" value="Genomic_DNA"/>
</dbReference>
<protein>
    <recommendedName>
        <fullName evidence="1">Mut7-C RNAse domain-containing protein</fullName>
    </recommendedName>
</protein>
<sequence>MEQKFFADTMLGKLARWLRVVGCDVAYKPLLDDAELVARAREEGRLILTRDTLLIRRRWAREHHLFVVGDHWRDQLRQVVTALGIDPFRRFLTRCLECNEPLRDMDRMKVAQRVPPYVHDTREQFRECLACGRIYWGGTHREGMVMELEKLLGEWRWRDSRFRGE</sequence>
<feature type="domain" description="Mut7-C RNAse" evidence="1">
    <location>
        <begin position="3"/>
        <end position="145"/>
    </location>
</feature>
<accession>A0ABS5SA44</accession>
<dbReference type="Proteomes" id="UP000756860">
    <property type="component" value="Unassembled WGS sequence"/>
</dbReference>
<reference evidence="2 3" key="1">
    <citation type="submission" date="2021-05" db="EMBL/GenBank/DDBJ databases">
        <title>The draft genome of Geobacter luticola JCM 17780.</title>
        <authorList>
            <person name="Xu Z."/>
            <person name="Masuda Y."/>
            <person name="Itoh H."/>
            <person name="Senoo K."/>
        </authorList>
    </citation>
    <scope>NUCLEOTIDE SEQUENCE [LARGE SCALE GENOMIC DNA]</scope>
    <source>
        <strain evidence="2 3">JCM 17780</strain>
    </source>
</reference>